<evidence type="ECO:0000256" key="14">
    <source>
        <dbReference type="ARBA" id="ARBA00022989"/>
    </source>
</evidence>
<keyword evidence="9 22" id="KW-0732">Signal</keyword>
<evidence type="ECO:0000256" key="15">
    <source>
        <dbReference type="ARBA" id="ARBA00023136"/>
    </source>
</evidence>
<dbReference type="SMART" id="SM00220">
    <property type="entry name" value="S_TKc"/>
    <property type="match status" value="1"/>
</dbReference>
<feature type="signal peptide" evidence="22">
    <location>
        <begin position="1"/>
        <end position="17"/>
    </location>
</feature>
<evidence type="ECO:0000256" key="17">
    <source>
        <dbReference type="ARBA" id="ARBA00023180"/>
    </source>
</evidence>
<evidence type="ECO:0000256" key="2">
    <source>
        <dbReference type="ARBA" id="ARBA00007606"/>
    </source>
</evidence>
<dbReference type="InterPro" id="IPR001220">
    <property type="entry name" value="Legume_lectin_dom"/>
</dbReference>
<keyword evidence="14 21" id="KW-1133">Transmembrane helix</keyword>
<comment type="catalytic activity">
    <reaction evidence="19">
        <text>L-seryl-[protein] + ATP = O-phospho-L-seryl-[protein] + ADP + H(+)</text>
        <dbReference type="Rhea" id="RHEA:17989"/>
        <dbReference type="Rhea" id="RHEA-COMP:9863"/>
        <dbReference type="Rhea" id="RHEA-COMP:11604"/>
        <dbReference type="ChEBI" id="CHEBI:15378"/>
        <dbReference type="ChEBI" id="CHEBI:29999"/>
        <dbReference type="ChEBI" id="CHEBI:30616"/>
        <dbReference type="ChEBI" id="CHEBI:83421"/>
        <dbReference type="ChEBI" id="CHEBI:456216"/>
        <dbReference type="EC" id="2.7.11.1"/>
    </reaction>
</comment>
<dbReference type="Gene3D" id="3.30.200.20">
    <property type="entry name" value="Phosphorylase Kinase, domain 1"/>
    <property type="match status" value="1"/>
</dbReference>
<feature type="chain" id="PRO_5042089034" description="non-specific serine/threonine protein kinase" evidence="22">
    <location>
        <begin position="18"/>
        <end position="684"/>
    </location>
</feature>
<comment type="similarity">
    <text evidence="3">In the N-terminal section; belongs to the leguminous lectin family.</text>
</comment>
<name>A0AAE1MKS5_9FABA</name>
<keyword evidence="12" id="KW-0418">Kinase</keyword>
<dbReference type="PROSITE" id="PS00107">
    <property type="entry name" value="PROTEIN_KINASE_ATP"/>
    <property type="match status" value="1"/>
</dbReference>
<dbReference type="CDD" id="cd06899">
    <property type="entry name" value="lectin_legume_LecRK_Arcelin_ConA"/>
    <property type="match status" value="1"/>
</dbReference>
<keyword evidence="15 21" id="KW-0472">Membrane</keyword>
<dbReference type="Gene3D" id="2.60.120.200">
    <property type="match status" value="1"/>
</dbReference>
<evidence type="ECO:0000256" key="19">
    <source>
        <dbReference type="ARBA" id="ARBA00048679"/>
    </source>
</evidence>
<evidence type="ECO:0000313" key="24">
    <source>
        <dbReference type="EMBL" id="KAK4265433.1"/>
    </source>
</evidence>
<protein>
    <recommendedName>
        <fullName evidence="5">non-specific serine/threonine protein kinase</fullName>
        <ecNumber evidence="5">2.7.11.1</ecNumber>
    </recommendedName>
</protein>
<evidence type="ECO:0000256" key="12">
    <source>
        <dbReference type="ARBA" id="ARBA00022777"/>
    </source>
</evidence>
<dbReference type="GO" id="GO:0016020">
    <property type="term" value="C:membrane"/>
    <property type="evidence" value="ECO:0007669"/>
    <property type="project" value="UniProtKB-SubCell"/>
</dbReference>
<dbReference type="SUPFAM" id="SSF56112">
    <property type="entry name" value="Protein kinase-like (PK-like)"/>
    <property type="match status" value="1"/>
</dbReference>
<dbReference type="GO" id="GO:0005524">
    <property type="term" value="F:ATP binding"/>
    <property type="evidence" value="ECO:0007669"/>
    <property type="project" value="UniProtKB-UniRule"/>
</dbReference>
<comment type="catalytic activity">
    <reaction evidence="18">
        <text>L-threonyl-[protein] + ATP = O-phospho-L-threonyl-[protein] + ADP + H(+)</text>
        <dbReference type="Rhea" id="RHEA:46608"/>
        <dbReference type="Rhea" id="RHEA-COMP:11060"/>
        <dbReference type="Rhea" id="RHEA-COMP:11605"/>
        <dbReference type="ChEBI" id="CHEBI:15378"/>
        <dbReference type="ChEBI" id="CHEBI:30013"/>
        <dbReference type="ChEBI" id="CHEBI:30616"/>
        <dbReference type="ChEBI" id="CHEBI:61977"/>
        <dbReference type="ChEBI" id="CHEBI:456216"/>
        <dbReference type="EC" id="2.7.11.1"/>
    </reaction>
</comment>
<evidence type="ECO:0000256" key="3">
    <source>
        <dbReference type="ARBA" id="ARBA00008536"/>
    </source>
</evidence>
<keyword evidence="8 21" id="KW-0812">Transmembrane</keyword>
<reference evidence="24" key="1">
    <citation type="submission" date="2023-10" db="EMBL/GenBank/DDBJ databases">
        <title>Chromosome-level genome of the transformable northern wattle, Acacia crassicarpa.</title>
        <authorList>
            <person name="Massaro I."/>
            <person name="Sinha N.R."/>
            <person name="Poethig S."/>
            <person name="Leichty A.R."/>
        </authorList>
    </citation>
    <scope>NUCLEOTIDE SEQUENCE</scope>
    <source>
        <strain evidence="24">Acra3RX</strain>
        <tissue evidence="24">Leaf</tissue>
    </source>
</reference>
<evidence type="ECO:0000256" key="20">
    <source>
        <dbReference type="PROSITE-ProRule" id="PRU10141"/>
    </source>
</evidence>
<keyword evidence="10" id="KW-0430">Lectin</keyword>
<dbReference type="PROSITE" id="PS00108">
    <property type="entry name" value="PROTEIN_KINASE_ST"/>
    <property type="match status" value="1"/>
</dbReference>
<evidence type="ECO:0000256" key="22">
    <source>
        <dbReference type="SAM" id="SignalP"/>
    </source>
</evidence>
<keyword evidence="17" id="KW-0325">Glycoprotein</keyword>
<dbReference type="CDD" id="cd14066">
    <property type="entry name" value="STKc_IRAK"/>
    <property type="match status" value="1"/>
</dbReference>
<evidence type="ECO:0000256" key="11">
    <source>
        <dbReference type="ARBA" id="ARBA00022741"/>
    </source>
</evidence>
<dbReference type="FunFam" id="3.30.200.20:FF:000112">
    <property type="entry name" value="Lectin-domain containing receptor kinase A4.3"/>
    <property type="match status" value="1"/>
</dbReference>
<dbReference type="PANTHER" id="PTHR27007">
    <property type="match status" value="1"/>
</dbReference>
<accession>A0AAE1MKS5</accession>
<evidence type="ECO:0000256" key="7">
    <source>
        <dbReference type="ARBA" id="ARBA00022679"/>
    </source>
</evidence>
<keyword evidence="6" id="KW-0723">Serine/threonine-protein kinase</keyword>
<proteinExistence type="inferred from homology"/>
<keyword evidence="16" id="KW-0675">Receptor</keyword>
<comment type="similarity">
    <text evidence="4">In the C-terminal section; belongs to the protein kinase superfamily. Ser/Thr protein kinase family.</text>
</comment>
<dbReference type="Proteomes" id="UP001293593">
    <property type="component" value="Unassembled WGS sequence"/>
</dbReference>
<evidence type="ECO:0000256" key="6">
    <source>
        <dbReference type="ARBA" id="ARBA00022527"/>
    </source>
</evidence>
<feature type="domain" description="Protein kinase" evidence="23">
    <location>
        <begin position="358"/>
        <end position="640"/>
    </location>
</feature>
<sequence>MSLTIFMLCLFLNTAYSDKNMSTDNVGFLIHGGYFKLGPGSDQELKNTNMSRHIIDADSGLSEAWQVFYNLPLQFKNFNNTTTSSHVSSFSTTFIFVIIANDPKFHGHGLALAFSPTRFIPEGQPNQYLGLFNATSNGESSNHIVAIELDTDKDYQWIDIDDNHLGIDINGLDSVNESSAGYYTDRGRFVKLELSCGEPMQVWVEYNSTGQKLSVTIHPINIPKPEIPLLTLKRDLSSYFSEFMYVGFSSSSGSSSSHYILGWSFRMNGQAEQINLSRLPNIRGIVDPNKRVGGGKEYKKILIVILSLVCLVILLTLVYGVIMIGRRRKFIQVLEDWQVLYGPHRFTYKDLFIATEGFRRGQRLGRGGFGSVYKGILPFSNVQIAVKRISHNSRQGMREFVAEIATIGRLRHQNLVRLLGYCRRKNELLLVYDFMPNGSLDKFLYSLPNNKILSWKQRFKIIKDVASALLYLHQQWLQVVIHRDIKPANVLIDNDMNARLGDFGLAKLCDHGNDPKTSHVAGTPGYIDPEIVQSGKSNTCTDIYSFGVFLLEIACGRRPIETQTLPEKVVLIDWVTECWEKGEICEVVDSRLGDEYVVDEAELVLTLGLLCSHPVSSARPTISSVVQYLDGDSELPHNLLDLMKSRNFGGWSGQAYSSSSSNFPTGHASIAYLTFTEPFASSGR</sequence>
<feature type="binding site" evidence="20">
    <location>
        <position position="387"/>
    </location>
    <ligand>
        <name>ATP</name>
        <dbReference type="ChEBI" id="CHEBI:30616"/>
    </ligand>
</feature>
<dbReference type="InterPro" id="IPR000719">
    <property type="entry name" value="Prot_kinase_dom"/>
</dbReference>
<dbReference type="InterPro" id="IPR008271">
    <property type="entry name" value="Ser/Thr_kinase_AS"/>
</dbReference>
<keyword evidence="25" id="KW-1185">Reference proteome</keyword>
<evidence type="ECO:0000256" key="1">
    <source>
        <dbReference type="ARBA" id="ARBA00004479"/>
    </source>
</evidence>
<dbReference type="AlphaFoldDB" id="A0AAE1MKS5"/>
<organism evidence="24 25">
    <name type="scientific">Acacia crassicarpa</name>
    <name type="common">northern wattle</name>
    <dbReference type="NCBI Taxonomy" id="499986"/>
    <lineage>
        <taxon>Eukaryota</taxon>
        <taxon>Viridiplantae</taxon>
        <taxon>Streptophyta</taxon>
        <taxon>Embryophyta</taxon>
        <taxon>Tracheophyta</taxon>
        <taxon>Spermatophyta</taxon>
        <taxon>Magnoliopsida</taxon>
        <taxon>eudicotyledons</taxon>
        <taxon>Gunneridae</taxon>
        <taxon>Pentapetalae</taxon>
        <taxon>rosids</taxon>
        <taxon>fabids</taxon>
        <taxon>Fabales</taxon>
        <taxon>Fabaceae</taxon>
        <taxon>Caesalpinioideae</taxon>
        <taxon>mimosoid clade</taxon>
        <taxon>Acacieae</taxon>
        <taxon>Acacia</taxon>
    </lineage>
</organism>
<keyword evidence="13 20" id="KW-0067">ATP-binding</keyword>
<dbReference type="Pfam" id="PF00139">
    <property type="entry name" value="Lectin_legB"/>
    <property type="match status" value="1"/>
</dbReference>
<dbReference type="GO" id="GO:0030246">
    <property type="term" value="F:carbohydrate binding"/>
    <property type="evidence" value="ECO:0007669"/>
    <property type="project" value="UniProtKB-KW"/>
</dbReference>
<dbReference type="InterPro" id="IPR011009">
    <property type="entry name" value="Kinase-like_dom_sf"/>
</dbReference>
<dbReference type="InterPro" id="IPR017441">
    <property type="entry name" value="Protein_kinase_ATP_BS"/>
</dbReference>
<keyword evidence="7" id="KW-0808">Transferase</keyword>
<evidence type="ECO:0000256" key="5">
    <source>
        <dbReference type="ARBA" id="ARBA00012513"/>
    </source>
</evidence>
<comment type="caution">
    <text evidence="24">The sequence shown here is derived from an EMBL/GenBank/DDBJ whole genome shotgun (WGS) entry which is preliminary data.</text>
</comment>
<dbReference type="Gene3D" id="1.10.510.10">
    <property type="entry name" value="Transferase(Phosphotransferase) domain 1"/>
    <property type="match status" value="1"/>
</dbReference>
<evidence type="ECO:0000256" key="13">
    <source>
        <dbReference type="ARBA" id="ARBA00022840"/>
    </source>
</evidence>
<dbReference type="Pfam" id="PF00069">
    <property type="entry name" value="Pkinase"/>
    <property type="match status" value="1"/>
</dbReference>
<evidence type="ECO:0000256" key="21">
    <source>
        <dbReference type="SAM" id="Phobius"/>
    </source>
</evidence>
<evidence type="ECO:0000256" key="16">
    <source>
        <dbReference type="ARBA" id="ARBA00023170"/>
    </source>
</evidence>
<evidence type="ECO:0000256" key="10">
    <source>
        <dbReference type="ARBA" id="ARBA00022734"/>
    </source>
</evidence>
<dbReference type="InterPro" id="IPR013320">
    <property type="entry name" value="ConA-like_dom_sf"/>
</dbReference>
<keyword evidence="11 20" id="KW-0547">Nucleotide-binding</keyword>
<dbReference type="GO" id="GO:0004674">
    <property type="term" value="F:protein serine/threonine kinase activity"/>
    <property type="evidence" value="ECO:0007669"/>
    <property type="project" value="UniProtKB-KW"/>
</dbReference>
<comment type="subcellular location">
    <subcellularLocation>
        <location evidence="1">Membrane</location>
        <topology evidence="1">Single-pass type I membrane protein</topology>
    </subcellularLocation>
</comment>
<comment type="similarity">
    <text evidence="2">Belongs to the leguminous lectin family.</text>
</comment>
<evidence type="ECO:0000259" key="23">
    <source>
        <dbReference type="PROSITE" id="PS50011"/>
    </source>
</evidence>
<dbReference type="PROSITE" id="PS50011">
    <property type="entry name" value="PROTEIN_KINASE_DOM"/>
    <property type="match status" value="1"/>
</dbReference>
<dbReference type="InterPro" id="IPR050528">
    <property type="entry name" value="L-type_Lectin-RKs"/>
</dbReference>
<evidence type="ECO:0000313" key="25">
    <source>
        <dbReference type="Proteomes" id="UP001293593"/>
    </source>
</evidence>
<evidence type="ECO:0000256" key="8">
    <source>
        <dbReference type="ARBA" id="ARBA00022692"/>
    </source>
</evidence>
<evidence type="ECO:0000256" key="9">
    <source>
        <dbReference type="ARBA" id="ARBA00022729"/>
    </source>
</evidence>
<dbReference type="FunFam" id="1.10.510.10:FF:000108">
    <property type="entry name" value="L-type lectin-domain containing receptor kinase S.4"/>
    <property type="match status" value="1"/>
</dbReference>
<dbReference type="EC" id="2.7.11.1" evidence="5"/>
<dbReference type="SUPFAM" id="SSF49899">
    <property type="entry name" value="Concanavalin A-like lectins/glucanases"/>
    <property type="match status" value="1"/>
</dbReference>
<evidence type="ECO:0000256" key="18">
    <source>
        <dbReference type="ARBA" id="ARBA00047899"/>
    </source>
</evidence>
<dbReference type="EMBL" id="JAWXYG010000008">
    <property type="protein sequence ID" value="KAK4265433.1"/>
    <property type="molecule type" value="Genomic_DNA"/>
</dbReference>
<evidence type="ECO:0000256" key="4">
    <source>
        <dbReference type="ARBA" id="ARBA00010217"/>
    </source>
</evidence>
<gene>
    <name evidence="24" type="ORF">QN277_026488</name>
</gene>
<feature type="transmembrane region" description="Helical" evidence="21">
    <location>
        <begin position="301"/>
        <end position="322"/>
    </location>
</feature>